<dbReference type="Gene3D" id="3.30.43.10">
    <property type="entry name" value="Uridine Diphospho-n-acetylenolpyruvylglucosamine Reductase, domain 2"/>
    <property type="match status" value="1"/>
</dbReference>
<dbReference type="SUPFAM" id="SSF56176">
    <property type="entry name" value="FAD-binding/transporter-associated domain-like"/>
    <property type="match status" value="1"/>
</dbReference>
<keyword evidence="2" id="KW-0285">Flavoprotein</keyword>
<dbReference type="Gene3D" id="3.30.465.10">
    <property type="match status" value="1"/>
</dbReference>
<dbReference type="GO" id="GO:0008720">
    <property type="term" value="F:D-lactate dehydrogenase (NAD+) activity"/>
    <property type="evidence" value="ECO:0007669"/>
    <property type="project" value="TreeGrafter"/>
</dbReference>
<dbReference type="InterPro" id="IPR016171">
    <property type="entry name" value="Vanillyl_alc_oxidase_C-sub2"/>
</dbReference>
<dbReference type="eggNOG" id="COG0277">
    <property type="taxonomic scope" value="Bacteria"/>
</dbReference>
<name>A0A098LHP8_9BACT</name>
<dbReference type="InterPro" id="IPR036318">
    <property type="entry name" value="FAD-bd_PCMH-like_sf"/>
</dbReference>
<reference evidence="6 7" key="1">
    <citation type="submission" date="2014-09" db="EMBL/GenBank/DDBJ databases">
        <title>Sporocytophaga myxococcoides PG-01 genome sequencing.</title>
        <authorList>
            <person name="Liu L."/>
            <person name="Gao P.J."/>
            <person name="Chen G.J."/>
            <person name="Wang L.S."/>
        </authorList>
    </citation>
    <scope>NUCLEOTIDE SEQUENCE [LARGE SCALE GENOMIC DNA]</scope>
    <source>
        <strain evidence="6 7">PG-01</strain>
    </source>
</reference>
<dbReference type="EMBL" id="BBLT01000006">
    <property type="protein sequence ID" value="GAL85947.1"/>
    <property type="molecule type" value="Genomic_DNA"/>
</dbReference>
<feature type="domain" description="FAD-binding PCMH-type" evidence="5">
    <location>
        <begin position="53"/>
        <end position="287"/>
    </location>
</feature>
<keyword evidence="4" id="KW-0560">Oxidoreductase</keyword>
<dbReference type="Gene3D" id="1.10.45.10">
    <property type="entry name" value="Vanillyl-alcohol Oxidase, Chain A, domain 4"/>
    <property type="match status" value="1"/>
</dbReference>
<dbReference type="PROSITE" id="PS51387">
    <property type="entry name" value="FAD_PCMH"/>
    <property type="match status" value="1"/>
</dbReference>
<gene>
    <name evidence="6" type="ORF">MYP_3176</name>
</gene>
<keyword evidence="7" id="KW-1185">Reference proteome</keyword>
<comment type="cofactor">
    <cofactor evidence="1">
        <name>FAD</name>
        <dbReference type="ChEBI" id="CHEBI:57692"/>
    </cofactor>
</comment>
<dbReference type="RefSeq" id="WP_045465030.1">
    <property type="nucleotide sequence ID" value="NZ_BBLT01000006.1"/>
</dbReference>
<evidence type="ECO:0000256" key="3">
    <source>
        <dbReference type="ARBA" id="ARBA00022827"/>
    </source>
</evidence>
<dbReference type="InterPro" id="IPR006094">
    <property type="entry name" value="Oxid_FAD_bind_N"/>
</dbReference>
<proteinExistence type="predicted"/>
<dbReference type="InterPro" id="IPR017896">
    <property type="entry name" value="4Fe4S_Fe-S-bd"/>
</dbReference>
<dbReference type="GO" id="GO:0071949">
    <property type="term" value="F:FAD binding"/>
    <property type="evidence" value="ECO:0007669"/>
    <property type="project" value="InterPro"/>
</dbReference>
<dbReference type="Pfam" id="PF01565">
    <property type="entry name" value="FAD_binding_4"/>
    <property type="match status" value="1"/>
</dbReference>
<dbReference type="PANTHER" id="PTHR11748:SF119">
    <property type="entry name" value="D-2-HYDROXYGLUTARATE DEHYDROGENASE"/>
    <property type="match status" value="1"/>
</dbReference>
<dbReference type="InterPro" id="IPR016166">
    <property type="entry name" value="FAD-bd_PCMH"/>
</dbReference>
<evidence type="ECO:0000256" key="1">
    <source>
        <dbReference type="ARBA" id="ARBA00001974"/>
    </source>
</evidence>
<evidence type="ECO:0000259" key="5">
    <source>
        <dbReference type="PROSITE" id="PS51387"/>
    </source>
</evidence>
<dbReference type="PANTHER" id="PTHR11748">
    <property type="entry name" value="D-LACTATE DEHYDROGENASE"/>
    <property type="match status" value="1"/>
</dbReference>
<dbReference type="AlphaFoldDB" id="A0A098LHP8"/>
<dbReference type="Pfam" id="PF02913">
    <property type="entry name" value="FAD-oxidase_C"/>
    <property type="match status" value="1"/>
</dbReference>
<dbReference type="Proteomes" id="UP000030185">
    <property type="component" value="Unassembled WGS sequence"/>
</dbReference>
<dbReference type="SUPFAM" id="SSF55103">
    <property type="entry name" value="FAD-linked oxidases, C-terminal domain"/>
    <property type="match status" value="1"/>
</dbReference>
<accession>A0A098LHP8</accession>
<dbReference type="InterPro" id="IPR016169">
    <property type="entry name" value="FAD-bd_PCMH_sub2"/>
</dbReference>
<dbReference type="Gene3D" id="3.30.70.2740">
    <property type="match status" value="1"/>
</dbReference>
<organism evidence="6 7">
    <name type="scientific">Sporocytophaga myxococcoides</name>
    <dbReference type="NCBI Taxonomy" id="153721"/>
    <lineage>
        <taxon>Bacteria</taxon>
        <taxon>Pseudomonadati</taxon>
        <taxon>Bacteroidota</taxon>
        <taxon>Cytophagia</taxon>
        <taxon>Cytophagales</taxon>
        <taxon>Cytophagaceae</taxon>
        <taxon>Sporocytophaga</taxon>
    </lineage>
</organism>
<dbReference type="InterPro" id="IPR016164">
    <property type="entry name" value="FAD-linked_Oxase-like_C"/>
</dbReference>
<evidence type="ECO:0000256" key="2">
    <source>
        <dbReference type="ARBA" id="ARBA00022630"/>
    </source>
</evidence>
<dbReference type="eggNOG" id="COG0247">
    <property type="taxonomic scope" value="Bacteria"/>
</dbReference>
<dbReference type="SUPFAM" id="SSF46548">
    <property type="entry name" value="alpha-helical ferredoxin"/>
    <property type="match status" value="1"/>
</dbReference>
<dbReference type="GO" id="GO:1903457">
    <property type="term" value="P:lactate catabolic process"/>
    <property type="evidence" value="ECO:0007669"/>
    <property type="project" value="TreeGrafter"/>
</dbReference>
<evidence type="ECO:0000256" key="4">
    <source>
        <dbReference type="ARBA" id="ARBA00023002"/>
    </source>
</evidence>
<dbReference type="InterPro" id="IPR004113">
    <property type="entry name" value="FAD-bd_oxidored_4_C"/>
</dbReference>
<keyword evidence="3" id="KW-0274">FAD</keyword>
<dbReference type="OrthoDB" id="9767256at2"/>
<dbReference type="STRING" id="153721.MYP_3176"/>
<sequence>MEYKISNLPLNLHDKSPEVDVEQLSNELKNKLQGEVKFDDGTRAMYATDASNYRQVPIGVVIPKNLQDIIITTEICQKYGAPLLSRGGGTSLAGQCCNVAIVMDMSKYYNKVLSINKDLMLASVEPGIVLDELNKQAQKFGLIFGPDPSTHTHCTLGGMIGNNSCGVHSVMAANHGLGARTSDNLHSLEILTYDGLKMTVGKTSEEELNKLINEGGRKGEIYKRLKNLVDKYGEEIRKRFPKIPRRVSGYNLDELLPENGFNVARALAGTEGTCVVFLNATLHLLPNPGARSVLILGYPDIVQAGAHAHELLKYKPIGLEGLDDRLYDFMVHRHMHVEDLKLLPKGKGWLLVEFGGDNKEDADNQVKQVMEALKKGDNPPTMIFYDDPVQEQKLWRIREAGLGATAFVPGLDDAWEGWEDTAVHPEKFGDYLSDFSKLLDKYNYYSALYGHFGQGLLHCRINFDLETADGIMLYRKFLDEASDLVIKYNGSFSGEHGDGQSKAELLSKMFGNELIEAFREFKSIWDPKGLMNPGKVIDPYPIISNLRLGVSYNPKEPKTYFKFPEDKGSFARAALRCVGVGECRKHDKGTMCPSYMVTMEEQHSTRGRAHKLFEMLRGEVVKKGWKDESVKEALDLCLACKGCKGDCPVRVDMATYKAEFLAHYYKGKLRPLSAYLFGRIAQFSRLAMLFPGLSNTIKNSSLTGSIIKKITGIAKERQMPDFADESFKKWFFKRKIVNEGKPIVILWADTFNNYFHPHIAIAATEVLEYLGFQVKVFLQPLCCGRPLYDFGMLETAQKWLLEVLDYVKDDVRKGVNIVGLEPSCVSVFRDELLNLFPNNDDANRVSKNTLIFSEFLENRVKDYSFPQLKRKAIIHGHCHHKAIIKMKDELSVLKKIGLDCNVLDAGCCGMAGSFGFEEKNYKISVAAGERILLPVVRKIEDDTLIVMNGFSCKEQVSQLAHQRSFHLVEVLKMSIESGKSHSEYIK</sequence>
<dbReference type="GO" id="GO:0004458">
    <property type="term" value="F:D-lactate dehydrogenase (cytochrome) activity"/>
    <property type="evidence" value="ECO:0007669"/>
    <property type="project" value="TreeGrafter"/>
</dbReference>
<dbReference type="Pfam" id="PF13183">
    <property type="entry name" value="Fer4_8"/>
    <property type="match status" value="1"/>
</dbReference>
<comment type="caution">
    <text evidence="6">The sequence shown here is derived from an EMBL/GenBank/DDBJ whole genome shotgun (WGS) entry which is preliminary data.</text>
</comment>
<evidence type="ECO:0000313" key="6">
    <source>
        <dbReference type="EMBL" id="GAL85947.1"/>
    </source>
</evidence>
<protein>
    <recommendedName>
        <fullName evidence="5">FAD-binding PCMH-type domain-containing protein</fullName>
    </recommendedName>
</protein>
<evidence type="ECO:0000313" key="7">
    <source>
        <dbReference type="Proteomes" id="UP000030185"/>
    </source>
</evidence>
<dbReference type="InterPro" id="IPR016167">
    <property type="entry name" value="FAD-bd_PCMH_sub1"/>
</dbReference>